<dbReference type="InterPro" id="IPR006054">
    <property type="entry name" value="DnaQ"/>
</dbReference>
<keyword evidence="1" id="KW-0540">Nuclease</keyword>
<keyword evidence="3" id="KW-0269">Exonuclease</keyword>
<evidence type="ECO:0000256" key="1">
    <source>
        <dbReference type="ARBA" id="ARBA00022722"/>
    </source>
</evidence>
<keyword evidence="6" id="KW-1185">Reference proteome</keyword>
<feature type="domain" description="Exonuclease" evidence="4">
    <location>
        <begin position="55"/>
        <end position="222"/>
    </location>
</feature>
<organism evidence="5 6">
    <name type="scientific">Salimicrobium halophilum</name>
    <dbReference type="NCBI Taxonomy" id="86666"/>
    <lineage>
        <taxon>Bacteria</taxon>
        <taxon>Bacillati</taxon>
        <taxon>Bacillota</taxon>
        <taxon>Bacilli</taxon>
        <taxon>Bacillales</taxon>
        <taxon>Bacillaceae</taxon>
        <taxon>Salimicrobium</taxon>
    </lineage>
</organism>
<dbReference type="STRING" id="86666.SAMN04490247_0226"/>
<dbReference type="CDD" id="cd06127">
    <property type="entry name" value="DEDDh"/>
    <property type="match status" value="1"/>
</dbReference>
<dbReference type="SMART" id="SM00479">
    <property type="entry name" value="EXOIII"/>
    <property type="match status" value="1"/>
</dbReference>
<dbReference type="EMBL" id="FNEV01000001">
    <property type="protein sequence ID" value="SDI96455.1"/>
    <property type="molecule type" value="Genomic_DNA"/>
</dbReference>
<dbReference type="Pfam" id="PF00929">
    <property type="entry name" value="RNase_T"/>
    <property type="match status" value="1"/>
</dbReference>
<dbReference type="GO" id="GO:0045004">
    <property type="term" value="P:DNA replication proofreading"/>
    <property type="evidence" value="ECO:0007669"/>
    <property type="project" value="TreeGrafter"/>
</dbReference>
<dbReference type="Proteomes" id="UP000199225">
    <property type="component" value="Unassembled WGS sequence"/>
</dbReference>
<evidence type="ECO:0000259" key="4">
    <source>
        <dbReference type="SMART" id="SM00479"/>
    </source>
</evidence>
<dbReference type="AlphaFoldDB" id="A0A1G8PW62"/>
<dbReference type="InterPro" id="IPR013520">
    <property type="entry name" value="Ribonucl_H"/>
</dbReference>
<dbReference type="SUPFAM" id="SSF53098">
    <property type="entry name" value="Ribonuclease H-like"/>
    <property type="match status" value="1"/>
</dbReference>
<dbReference type="OrthoDB" id="9804290at2"/>
<dbReference type="GO" id="GO:0003677">
    <property type="term" value="F:DNA binding"/>
    <property type="evidence" value="ECO:0007669"/>
    <property type="project" value="InterPro"/>
</dbReference>
<dbReference type="InterPro" id="IPR012337">
    <property type="entry name" value="RNaseH-like_sf"/>
</dbReference>
<protein>
    <submittedName>
        <fullName evidence="5">DNA polymerase-3 subunit epsilon</fullName>
    </submittedName>
</protein>
<name>A0A1G8PW62_9BACI</name>
<proteinExistence type="predicted"/>
<evidence type="ECO:0000256" key="2">
    <source>
        <dbReference type="ARBA" id="ARBA00022801"/>
    </source>
</evidence>
<dbReference type="FunFam" id="3.30.420.10:FF:000045">
    <property type="entry name" value="3'-5' exonuclease DinG"/>
    <property type="match status" value="1"/>
</dbReference>
<dbReference type="InterPro" id="IPR036397">
    <property type="entry name" value="RNaseH_sf"/>
</dbReference>
<dbReference type="PANTHER" id="PTHR30231">
    <property type="entry name" value="DNA POLYMERASE III SUBUNIT EPSILON"/>
    <property type="match status" value="1"/>
</dbReference>
<accession>A0A1G8PW62</accession>
<evidence type="ECO:0000256" key="3">
    <source>
        <dbReference type="ARBA" id="ARBA00022839"/>
    </source>
</evidence>
<dbReference type="GO" id="GO:0008408">
    <property type="term" value="F:3'-5' exonuclease activity"/>
    <property type="evidence" value="ECO:0007669"/>
    <property type="project" value="TreeGrafter"/>
</dbReference>
<evidence type="ECO:0000313" key="6">
    <source>
        <dbReference type="Proteomes" id="UP000199225"/>
    </source>
</evidence>
<keyword evidence="2" id="KW-0378">Hydrolase</keyword>
<dbReference type="Gene3D" id="3.30.420.10">
    <property type="entry name" value="Ribonuclease H-like superfamily/Ribonuclease H"/>
    <property type="match status" value="1"/>
</dbReference>
<dbReference type="GO" id="GO:0003887">
    <property type="term" value="F:DNA-directed DNA polymerase activity"/>
    <property type="evidence" value="ECO:0007669"/>
    <property type="project" value="InterPro"/>
</dbReference>
<dbReference type="GO" id="GO:0005829">
    <property type="term" value="C:cytosol"/>
    <property type="evidence" value="ECO:0007669"/>
    <property type="project" value="TreeGrafter"/>
</dbReference>
<evidence type="ECO:0000313" key="5">
    <source>
        <dbReference type="EMBL" id="SDI96455.1"/>
    </source>
</evidence>
<reference evidence="6" key="1">
    <citation type="submission" date="2016-10" db="EMBL/GenBank/DDBJ databases">
        <authorList>
            <person name="Varghese N."/>
            <person name="Submissions S."/>
        </authorList>
    </citation>
    <scope>NUCLEOTIDE SEQUENCE [LARGE SCALE GENOMIC DNA]</scope>
    <source>
        <strain evidence="6">DSM 4771</strain>
    </source>
</reference>
<gene>
    <name evidence="5" type="ORF">SAMN04490247_0226</name>
</gene>
<sequence length="242" mass="28139">MVPIDLQILKYIFMEKPIYYFKMKPYFQTEPYLNLCEYMEKTPDKELSNNLNQREYTVFDLETTGFLPEIGHEILSIGAVRMDVKGRIIDEMHQLIKPIRPVPKDILSLTNLSRESLAAAPSFIDGFHRFLAFSEHSTLVAHPAHFDVRFLRAMVKRWKLPEYSPACIDSQLMAKLAVPHVSHRLDPLLSHFNIHSLERHHALNDAVMTAELFKELLKIICEEHGIYTYSGLQQELKKQKSS</sequence>
<dbReference type="NCBIfam" id="TIGR00573">
    <property type="entry name" value="dnaq"/>
    <property type="match status" value="1"/>
</dbReference>
<dbReference type="PANTHER" id="PTHR30231:SF41">
    <property type="entry name" value="DNA POLYMERASE III SUBUNIT EPSILON"/>
    <property type="match status" value="1"/>
</dbReference>